<dbReference type="InterPro" id="IPR029526">
    <property type="entry name" value="PGBD"/>
</dbReference>
<accession>A0A1X7U9S3</accession>
<protein>
    <recommendedName>
        <fullName evidence="1">PiggyBac transposable element-derived protein domain-containing protein</fullName>
    </recommendedName>
</protein>
<proteinExistence type="predicted"/>
<dbReference type="Pfam" id="PF13843">
    <property type="entry name" value="DDE_Tnp_1_7"/>
    <property type="match status" value="1"/>
</dbReference>
<dbReference type="AlphaFoldDB" id="A0A1X7U9S3"/>
<name>A0A1X7U9S3_AMPQE</name>
<dbReference type="InParanoid" id="A0A1X7U9S3"/>
<reference evidence="2" key="1">
    <citation type="submission" date="2017-05" db="UniProtKB">
        <authorList>
            <consortium name="EnsemblMetazoa"/>
        </authorList>
    </citation>
    <scope>IDENTIFICATION</scope>
</reference>
<evidence type="ECO:0000259" key="1">
    <source>
        <dbReference type="Pfam" id="PF13843"/>
    </source>
</evidence>
<organism evidence="2">
    <name type="scientific">Amphimedon queenslandica</name>
    <name type="common">Sponge</name>
    <dbReference type="NCBI Taxonomy" id="400682"/>
    <lineage>
        <taxon>Eukaryota</taxon>
        <taxon>Metazoa</taxon>
        <taxon>Porifera</taxon>
        <taxon>Demospongiae</taxon>
        <taxon>Heteroscleromorpha</taxon>
        <taxon>Haplosclerida</taxon>
        <taxon>Niphatidae</taxon>
        <taxon>Amphimedon</taxon>
    </lineage>
</organism>
<sequence>MDNFYTSSNITQELAQQQIYTVGTTKSNANGFPNELKNVTLPKGEYVATILCTLF</sequence>
<evidence type="ECO:0000313" key="2">
    <source>
        <dbReference type="EnsemblMetazoa" id="Aqu2.1.24234_001"/>
    </source>
</evidence>
<feature type="domain" description="PiggyBac transposable element-derived protein" evidence="1">
    <location>
        <begin position="1"/>
        <end position="47"/>
    </location>
</feature>
<dbReference type="EnsemblMetazoa" id="Aqu2.1.24234_001">
    <property type="protein sequence ID" value="Aqu2.1.24234_001"/>
    <property type="gene ID" value="Aqu2.1.24234"/>
</dbReference>